<dbReference type="Proteomes" id="UP001440984">
    <property type="component" value="Unassembled WGS sequence"/>
</dbReference>
<dbReference type="EMBL" id="JBDZYD010000001">
    <property type="protein sequence ID" value="MEQ0557676.1"/>
    <property type="molecule type" value="Genomic_DNA"/>
</dbReference>
<evidence type="ECO:0000256" key="1">
    <source>
        <dbReference type="SAM" id="SignalP"/>
    </source>
</evidence>
<comment type="caution">
    <text evidence="3">The sequence shown here is derived from an EMBL/GenBank/DDBJ whole genome shotgun (WGS) entry which is preliminary data.</text>
</comment>
<proteinExistence type="predicted"/>
<evidence type="ECO:0000313" key="4">
    <source>
        <dbReference type="Proteomes" id="UP001440984"/>
    </source>
</evidence>
<feature type="signal peptide" evidence="1">
    <location>
        <begin position="1"/>
        <end position="26"/>
    </location>
</feature>
<organism evidence="3 4">
    <name type="scientific">Amycolatopsis melonis</name>
    <dbReference type="NCBI Taxonomy" id="3156488"/>
    <lineage>
        <taxon>Bacteria</taxon>
        <taxon>Bacillati</taxon>
        <taxon>Actinomycetota</taxon>
        <taxon>Actinomycetes</taxon>
        <taxon>Pseudonocardiales</taxon>
        <taxon>Pseudonocardiaceae</taxon>
        <taxon>Amycolatopsis</taxon>
    </lineage>
</organism>
<dbReference type="Gene3D" id="2.80.10.50">
    <property type="match status" value="1"/>
</dbReference>
<evidence type="ECO:0000259" key="2">
    <source>
        <dbReference type="Pfam" id="PF14200"/>
    </source>
</evidence>
<name>A0ABV0L685_9PSEU</name>
<feature type="chain" id="PRO_5047418057" evidence="1">
    <location>
        <begin position="27"/>
        <end position="229"/>
    </location>
</feature>
<dbReference type="RefSeq" id="WP_348946979.1">
    <property type="nucleotide sequence ID" value="NZ_JBDZYD010000001.1"/>
</dbReference>
<keyword evidence="1" id="KW-0732">Signal</keyword>
<dbReference type="SUPFAM" id="SSF50370">
    <property type="entry name" value="Ricin B-like lectins"/>
    <property type="match status" value="1"/>
</dbReference>
<accession>A0ABV0L685</accession>
<dbReference type="InterPro" id="IPR035992">
    <property type="entry name" value="Ricin_B-like_lectins"/>
</dbReference>
<dbReference type="InterPro" id="IPR000772">
    <property type="entry name" value="Ricin_B_lectin"/>
</dbReference>
<keyword evidence="4" id="KW-1185">Reference proteome</keyword>
<gene>
    <name evidence="3" type="ORF">ABJI51_01245</name>
</gene>
<dbReference type="Pfam" id="PF14200">
    <property type="entry name" value="RicinB_lectin_2"/>
    <property type="match status" value="1"/>
</dbReference>
<reference evidence="3 4" key="1">
    <citation type="submission" date="2024-05" db="EMBL/GenBank/DDBJ databases">
        <authorList>
            <person name="Zhao H."/>
            <person name="Xu Y."/>
            <person name="Lin S."/>
            <person name="Spain J.C."/>
            <person name="Zhou N.-Y."/>
        </authorList>
    </citation>
    <scope>NUCLEOTIDE SEQUENCE [LARGE SCALE GENOMIC DNA]</scope>
    <source>
        <strain evidence="3 4">NEAU-NG30</strain>
    </source>
</reference>
<dbReference type="PROSITE" id="PS50231">
    <property type="entry name" value="RICIN_B_LECTIN"/>
    <property type="match status" value="1"/>
</dbReference>
<feature type="domain" description="Ricin B lectin" evidence="2">
    <location>
        <begin position="116"/>
        <end position="215"/>
    </location>
</feature>
<evidence type="ECO:0000313" key="3">
    <source>
        <dbReference type="EMBL" id="MEQ0557676.1"/>
    </source>
</evidence>
<dbReference type="CDD" id="cd00161">
    <property type="entry name" value="beta-trefoil_Ricin-like"/>
    <property type="match status" value="1"/>
</dbReference>
<protein>
    <submittedName>
        <fullName evidence="3">RICIN domain-containing protein</fullName>
    </submittedName>
</protein>
<sequence length="229" mass="24082">MKRVFGALAGLALGGALLTAGTGVAAASPLRAEGTYPYDAAPVRSTAAAPGKPGPMPSVSSAAAAERPAEPAAAKAYSAKIRSFASGRVLDADTNTLGGNGTKVQLWDDYGDGQVNQWWSFGATTVTGVYKIYNNASGRVLDADTNTLGGNGTFVQLWDDYGNGQLNQFWKLVDTGYHDGRTGNELYKWVNYASGRVLDADTNTLGGNGTKVQLWDDYGPGQGNQDWEF</sequence>